<sequence length="140" mass="15847">MKIIEAVIDLLFSNIAFVILVAGGIFSFIKRMNETKAGHRPEPSKKRMERPKQQVSPFVSQAETGSHSARAQSNQKEMSLKASDSHSLHLEKKEEKSARSRYQDKEKEIVSSLIVNQSELKKAVIWSEILSKPKALQKRS</sequence>
<protein>
    <submittedName>
        <fullName evidence="3">Uncharacterized protein</fullName>
    </submittedName>
</protein>
<feature type="region of interest" description="Disordered" evidence="1">
    <location>
        <begin position="34"/>
        <end position="105"/>
    </location>
</feature>
<evidence type="ECO:0000256" key="2">
    <source>
        <dbReference type="SAM" id="Phobius"/>
    </source>
</evidence>
<accession>A0ABU1TZZ8</accession>
<feature type="compositionally biased region" description="Basic and acidic residues" evidence="1">
    <location>
        <begin position="34"/>
        <end position="52"/>
    </location>
</feature>
<feature type="compositionally biased region" description="Polar residues" evidence="1">
    <location>
        <begin position="53"/>
        <end position="77"/>
    </location>
</feature>
<proteinExistence type="predicted"/>
<keyword evidence="4" id="KW-1185">Reference proteome</keyword>
<organism evidence="3 4">
    <name type="scientific">Fictibacillus barbaricus</name>
    <dbReference type="NCBI Taxonomy" id="182136"/>
    <lineage>
        <taxon>Bacteria</taxon>
        <taxon>Bacillati</taxon>
        <taxon>Bacillota</taxon>
        <taxon>Bacilli</taxon>
        <taxon>Bacillales</taxon>
        <taxon>Fictibacillaceae</taxon>
        <taxon>Fictibacillus</taxon>
    </lineage>
</organism>
<feature type="transmembrane region" description="Helical" evidence="2">
    <location>
        <begin position="6"/>
        <end position="29"/>
    </location>
</feature>
<evidence type="ECO:0000256" key="1">
    <source>
        <dbReference type="SAM" id="MobiDB-lite"/>
    </source>
</evidence>
<name>A0ABU1TZZ8_9BACL</name>
<feature type="compositionally biased region" description="Basic and acidic residues" evidence="1">
    <location>
        <begin position="83"/>
        <end position="105"/>
    </location>
</feature>
<keyword evidence="2" id="KW-1133">Transmembrane helix</keyword>
<dbReference type="EMBL" id="JAVDWA010000002">
    <property type="protein sequence ID" value="MDR7072794.1"/>
    <property type="molecule type" value="Genomic_DNA"/>
</dbReference>
<dbReference type="Proteomes" id="UP001258181">
    <property type="component" value="Unassembled WGS sequence"/>
</dbReference>
<dbReference type="RefSeq" id="WP_310258080.1">
    <property type="nucleotide sequence ID" value="NZ_JAVDWA010000002.1"/>
</dbReference>
<comment type="caution">
    <text evidence="3">The sequence shown here is derived from an EMBL/GenBank/DDBJ whole genome shotgun (WGS) entry which is preliminary data.</text>
</comment>
<reference evidence="3 4" key="1">
    <citation type="submission" date="2023-07" db="EMBL/GenBank/DDBJ databases">
        <title>Sorghum-associated microbial communities from plants grown in Nebraska, USA.</title>
        <authorList>
            <person name="Schachtman D."/>
        </authorList>
    </citation>
    <scope>NUCLEOTIDE SEQUENCE [LARGE SCALE GENOMIC DNA]</scope>
    <source>
        <strain evidence="3 4">BE211</strain>
    </source>
</reference>
<gene>
    <name evidence="3" type="ORF">J2X07_001771</name>
</gene>
<keyword evidence="2" id="KW-0472">Membrane</keyword>
<evidence type="ECO:0000313" key="4">
    <source>
        <dbReference type="Proteomes" id="UP001258181"/>
    </source>
</evidence>
<keyword evidence="2" id="KW-0812">Transmembrane</keyword>
<evidence type="ECO:0000313" key="3">
    <source>
        <dbReference type="EMBL" id="MDR7072794.1"/>
    </source>
</evidence>